<organism evidence="2 3">
    <name type="scientific">Plantibacter elymi</name>
    <name type="common">nom. nud.</name>
    <dbReference type="NCBI Taxonomy" id="199708"/>
    <lineage>
        <taxon>Bacteria</taxon>
        <taxon>Bacillati</taxon>
        <taxon>Actinomycetota</taxon>
        <taxon>Actinomycetes</taxon>
        <taxon>Micrococcales</taxon>
        <taxon>Microbacteriaceae</taxon>
        <taxon>Plantibacter</taxon>
    </lineage>
</organism>
<evidence type="ECO:0000313" key="3">
    <source>
        <dbReference type="Proteomes" id="UP000194464"/>
    </source>
</evidence>
<accession>A0ABY1RB67</accession>
<feature type="compositionally biased region" description="Polar residues" evidence="1">
    <location>
        <begin position="28"/>
        <end position="38"/>
    </location>
</feature>
<dbReference type="Proteomes" id="UP000194464">
    <property type="component" value="Unassembled WGS sequence"/>
</dbReference>
<feature type="compositionally biased region" description="Basic and acidic residues" evidence="1">
    <location>
        <begin position="10"/>
        <end position="26"/>
    </location>
</feature>
<reference evidence="2 3" key="1">
    <citation type="submission" date="2017-04" db="EMBL/GenBank/DDBJ databases">
        <authorList>
            <person name="Varghese N."/>
            <person name="Submissions S."/>
        </authorList>
    </citation>
    <scope>NUCLEOTIDE SEQUENCE [LARGE SCALE GENOMIC DNA]</scope>
    <source>
        <strain evidence="2 3">VKM Ac-1784</strain>
    </source>
</reference>
<keyword evidence="3" id="KW-1185">Reference proteome</keyword>
<feature type="region of interest" description="Disordered" evidence="1">
    <location>
        <begin position="1"/>
        <end position="48"/>
    </location>
</feature>
<gene>
    <name evidence="2" type="ORF">SAMN06295909_0405</name>
</gene>
<sequence length="48" mass="5209">MPGPLSLSKGGDRTVVPREHFDRLSDRISPSATRSLSRNPDPEPQPGP</sequence>
<protein>
    <submittedName>
        <fullName evidence="2">Uncharacterized protein</fullName>
    </submittedName>
</protein>
<dbReference type="EMBL" id="FXWJ01000001">
    <property type="protein sequence ID" value="SMQ60153.1"/>
    <property type="molecule type" value="Genomic_DNA"/>
</dbReference>
<comment type="caution">
    <text evidence="2">The sequence shown here is derived from an EMBL/GenBank/DDBJ whole genome shotgun (WGS) entry which is preliminary data.</text>
</comment>
<evidence type="ECO:0000256" key="1">
    <source>
        <dbReference type="SAM" id="MobiDB-lite"/>
    </source>
</evidence>
<evidence type="ECO:0000313" key="2">
    <source>
        <dbReference type="EMBL" id="SMQ60153.1"/>
    </source>
</evidence>
<name>A0ABY1RB67_9MICO</name>
<proteinExistence type="predicted"/>